<sequence length="646" mass="68839">MAVCPEQEHPTKAFGWAARDSSGVLSPFKFSRRTTGKNDVTFKVLYCGICHTDLSMLKNEWGVSMYPLLPGHEIVGLVTEVGSNVEKFKVGDSVGVGYLVGSCQSCDSCSNNAENYCPEMILTGGAKYYDGSTTYGGYSNIMVADEHFVVRIPDNLPLDGAAPLLCAGVTTYSPLRYFGLDKPGMHVGVVGVGGLGHVAVKFAKAMGVKVTVISTSPNKKKEAIENLGADSFLVSRDNGQMQAAMGTMDGIIDTVSAVHPLLPLLGLLKTNGKLVLVGVPAKPLELPVFPLISGRKIVAGSTVGGKHNITANVEVIPIDYVNTAMERLIKADGNRRERRDVQSIILWDMPHRPSHGHGICHTDLHMVKNEWGLSTYPLIPGGGSKVEKLKVGDHVGVGYMIGACQSCDSCSNNAENYCPEMIPTSGAKYHDGTTTYGGYSDFMVANEHFVVHVPDNLPLHGAAPLLCAGVTTYSPLRYFGLDKPGMHVGVVGVGGLGHVAVKFAKAMGVKVTVISTSPNKKAEAKTDDGQMKAALGTMDGIIDTVSAVHPLLPLIGLLKNNGKLVLVGAPEKPLELPVFPLLMGRKIVAGSVVGGKHNITANVEVIPVDYVNTAMERLIKTDVKYRFVIDITNTLNVAYFLPDTSL</sequence>
<evidence type="ECO:0000256" key="5">
    <source>
        <dbReference type="ARBA" id="ARBA00023002"/>
    </source>
</evidence>
<comment type="cofactor">
    <cofactor evidence="1 6">
        <name>Zn(2+)</name>
        <dbReference type="ChEBI" id="CHEBI:29105"/>
    </cofactor>
</comment>
<keyword evidence="3 6" id="KW-0479">Metal-binding</keyword>
<dbReference type="PROSITE" id="PS00059">
    <property type="entry name" value="ADH_ZINC"/>
    <property type="match status" value="1"/>
</dbReference>
<evidence type="ECO:0000256" key="1">
    <source>
        <dbReference type="ARBA" id="ARBA00001947"/>
    </source>
</evidence>
<name>A0A4Y1RPJ0_PRUDU</name>
<reference evidence="8" key="1">
    <citation type="journal article" date="2019" name="Science">
        <title>Mutation of a bHLH transcription factor allowed almond domestication.</title>
        <authorList>
            <person name="Sanchez-Perez R."/>
            <person name="Pavan S."/>
            <person name="Mazzeo R."/>
            <person name="Moldovan C."/>
            <person name="Aiese Cigliano R."/>
            <person name="Del Cueto J."/>
            <person name="Ricciardi F."/>
            <person name="Lotti C."/>
            <person name="Ricciardi L."/>
            <person name="Dicenta F."/>
            <person name="Lopez-Marques R.L."/>
            <person name="Lindberg Moller B."/>
        </authorList>
    </citation>
    <scope>NUCLEOTIDE SEQUENCE</scope>
</reference>
<dbReference type="InterPro" id="IPR011032">
    <property type="entry name" value="GroES-like_sf"/>
</dbReference>
<protein>
    <submittedName>
        <fullName evidence="8">Elicitor-activated gene 3-1</fullName>
    </submittedName>
</protein>
<dbReference type="EMBL" id="AP019302">
    <property type="protein sequence ID" value="BBH05848.1"/>
    <property type="molecule type" value="Genomic_DNA"/>
</dbReference>
<dbReference type="InterPro" id="IPR013154">
    <property type="entry name" value="ADH-like_N"/>
</dbReference>
<dbReference type="SUPFAM" id="SSF50129">
    <property type="entry name" value="GroES-like"/>
    <property type="match status" value="2"/>
</dbReference>
<evidence type="ECO:0000256" key="6">
    <source>
        <dbReference type="RuleBase" id="RU361277"/>
    </source>
</evidence>
<dbReference type="FunFam" id="3.90.180.10:FF:000004">
    <property type="entry name" value="probable cinnamyl alcohol dehydrogenase"/>
    <property type="match status" value="1"/>
</dbReference>
<dbReference type="InterPro" id="IPR013149">
    <property type="entry name" value="ADH-like_C"/>
</dbReference>
<dbReference type="InterPro" id="IPR002328">
    <property type="entry name" value="ADH_Zn_CS"/>
</dbReference>
<dbReference type="AlphaFoldDB" id="A0A4Y1RPJ0"/>
<dbReference type="Gene3D" id="3.90.180.10">
    <property type="entry name" value="Medium-chain alcohol dehydrogenases, catalytic domain"/>
    <property type="match status" value="2"/>
</dbReference>
<dbReference type="GO" id="GO:0008270">
    <property type="term" value="F:zinc ion binding"/>
    <property type="evidence" value="ECO:0007669"/>
    <property type="project" value="InterPro"/>
</dbReference>
<feature type="domain" description="Enoyl reductase (ER)" evidence="7">
    <location>
        <begin position="23"/>
        <end position="333"/>
    </location>
</feature>
<dbReference type="PANTHER" id="PTHR42683">
    <property type="entry name" value="ALDEHYDE REDUCTASE"/>
    <property type="match status" value="1"/>
</dbReference>
<dbReference type="GO" id="GO:0016616">
    <property type="term" value="F:oxidoreductase activity, acting on the CH-OH group of donors, NAD or NADP as acceptor"/>
    <property type="evidence" value="ECO:0007669"/>
    <property type="project" value="InterPro"/>
</dbReference>
<proteinExistence type="inferred from homology"/>
<dbReference type="Pfam" id="PF00107">
    <property type="entry name" value="ADH_zinc_N"/>
    <property type="match status" value="2"/>
</dbReference>
<organism evidence="8">
    <name type="scientific">Prunus dulcis</name>
    <name type="common">Almond</name>
    <name type="synonym">Amygdalus dulcis</name>
    <dbReference type="NCBI Taxonomy" id="3755"/>
    <lineage>
        <taxon>Eukaryota</taxon>
        <taxon>Viridiplantae</taxon>
        <taxon>Streptophyta</taxon>
        <taxon>Embryophyta</taxon>
        <taxon>Tracheophyta</taxon>
        <taxon>Spermatophyta</taxon>
        <taxon>Magnoliopsida</taxon>
        <taxon>eudicotyledons</taxon>
        <taxon>Gunneridae</taxon>
        <taxon>Pentapetalae</taxon>
        <taxon>rosids</taxon>
        <taxon>fabids</taxon>
        <taxon>Rosales</taxon>
        <taxon>Rosaceae</taxon>
        <taxon>Amygdaloideae</taxon>
        <taxon>Amygdaleae</taxon>
        <taxon>Prunus</taxon>
    </lineage>
</organism>
<dbReference type="CDD" id="cd05283">
    <property type="entry name" value="CAD1"/>
    <property type="match status" value="2"/>
</dbReference>
<comment type="similarity">
    <text evidence="2 6">Belongs to the zinc-containing alcohol dehydrogenase family.</text>
</comment>
<accession>A0A4Y1RPJ0</accession>
<dbReference type="FunFam" id="3.90.180.10:FF:000100">
    <property type="entry name" value="Putative cinnamyl alcohol dehydrogenase 6"/>
    <property type="match status" value="1"/>
</dbReference>
<dbReference type="Pfam" id="PF08240">
    <property type="entry name" value="ADH_N"/>
    <property type="match status" value="2"/>
</dbReference>
<evidence type="ECO:0000256" key="2">
    <source>
        <dbReference type="ARBA" id="ARBA00008072"/>
    </source>
</evidence>
<gene>
    <name evidence="8" type="ORF">Prudu_017355</name>
</gene>
<dbReference type="InterPro" id="IPR036291">
    <property type="entry name" value="NAD(P)-bd_dom_sf"/>
</dbReference>
<evidence type="ECO:0000256" key="4">
    <source>
        <dbReference type="ARBA" id="ARBA00022833"/>
    </source>
</evidence>
<keyword evidence="5" id="KW-0560">Oxidoreductase</keyword>
<evidence type="ECO:0000256" key="3">
    <source>
        <dbReference type="ARBA" id="ARBA00022723"/>
    </source>
</evidence>
<dbReference type="FunFam" id="3.40.50.720:FF:000022">
    <property type="entry name" value="Cinnamyl alcohol dehydrogenase"/>
    <property type="match status" value="2"/>
</dbReference>
<dbReference type="InterPro" id="IPR020843">
    <property type="entry name" value="ER"/>
</dbReference>
<dbReference type="SUPFAM" id="SSF51735">
    <property type="entry name" value="NAD(P)-binding Rossmann-fold domains"/>
    <property type="match status" value="2"/>
</dbReference>
<dbReference type="Gene3D" id="3.40.50.720">
    <property type="entry name" value="NAD(P)-binding Rossmann-like Domain"/>
    <property type="match status" value="2"/>
</dbReference>
<evidence type="ECO:0000259" key="7">
    <source>
        <dbReference type="SMART" id="SM00829"/>
    </source>
</evidence>
<keyword evidence="4 6" id="KW-0862">Zinc</keyword>
<evidence type="ECO:0000313" key="8">
    <source>
        <dbReference type="EMBL" id="BBH05848.1"/>
    </source>
</evidence>
<dbReference type="GO" id="GO:0009809">
    <property type="term" value="P:lignin biosynthetic process"/>
    <property type="evidence" value="ECO:0007669"/>
    <property type="project" value="UniProtKB-ARBA"/>
</dbReference>
<dbReference type="SMART" id="SM00829">
    <property type="entry name" value="PKS_ER"/>
    <property type="match status" value="1"/>
</dbReference>
<dbReference type="InterPro" id="IPR047109">
    <property type="entry name" value="CAD-like"/>
</dbReference>